<accession>A0ABP9UKW2</accession>
<keyword evidence="4" id="KW-1185">Reference proteome</keyword>
<evidence type="ECO:0000313" key="4">
    <source>
        <dbReference type="Proteomes" id="UP001476282"/>
    </source>
</evidence>
<gene>
    <name evidence="3" type="ORF">Hsar01_01382</name>
</gene>
<feature type="region of interest" description="Disordered" evidence="1">
    <location>
        <begin position="130"/>
        <end position="149"/>
    </location>
</feature>
<organism evidence="3 4">
    <name type="scientific">Haloferula sargassicola</name>
    <dbReference type="NCBI Taxonomy" id="490096"/>
    <lineage>
        <taxon>Bacteria</taxon>
        <taxon>Pseudomonadati</taxon>
        <taxon>Verrucomicrobiota</taxon>
        <taxon>Verrucomicrobiia</taxon>
        <taxon>Verrucomicrobiales</taxon>
        <taxon>Verrucomicrobiaceae</taxon>
        <taxon>Haloferula</taxon>
    </lineage>
</organism>
<protein>
    <recommendedName>
        <fullName evidence="2">SecDF P1 head subdomain domain-containing protein</fullName>
    </recommendedName>
</protein>
<proteinExistence type="predicted"/>
<evidence type="ECO:0000256" key="1">
    <source>
        <dbReference type="SAM" id="MobiDB-lite"/>
    </source>
</evidence>
<sequence>MGLSHSLRISEVALEGSEATEEMTVETEKGSEKLWVCKDPIVTEKDVVDAWPQATSGQYQVGIKLSEQGGERLSKVTGQLVAGRDRLAVIIDDQLRMAPVVQSQLGRSFVLSLNDENFSEVADLIQGILGEKPSPRSESKDLPPLPETAPYTKEEYQNLKAEREKVGLFYLDELPSVEELKVMLEPGLSYEEVVSKLGKPTFTIGDQSEDDISIFYELAPEKLPLNPERKQHQSGISITLKDHKLTGWSSSWSTGQRQQRLVNPTEKKLKVQMPHFDLFSGDSDWVSVVEETKIPDPEQDITLADLFDLLSLAGTAAQYHDLGSKSSIQADCDVIAFLGRHLREIAKLQGQAVKGRIPLKDLDSAIQPYLLGGKEVPDPAAKD</sequence>
<dbReference type="Pfam" id="PF22599">
    <property type="entry name" value="SecDF_P1_head"/>
    <property type="match status" value="1"/>
</dbReference>
<dbReference type="EMBL" id="BAABRI010000006">
    <property type="protein sequence ID" value="GAA5482165.1"/>
    <property type="molecule type" value="Genomic_DNA"/>
</dbReference>
<dbReference type="Proteomes" id="UP001476282">
    <property type="component" value="Unassembled WGS sequence"/>
</dbReference>
<reference evidence="3 4" key="1">
    <citation type="submission" date="2024-02" db="EMBL/GenBank/DDBJ databases">
        <title>Haloferula sargassicola NBRC 104335.</title>
        <authorList>
            <person name="Ichikawa N."/>
            <person name="Katano-Makiyama Y."/>
            <person name="Hidaka K."/>
        </authorList>
    </citation>
    <scope>NUCLEOTIDE SEQUENCE [LARGE SCALE GENOMIC DNA]</scope>
    <source>
        <strain evidence="3 4">NBRC 104335</strain>
    </source>
</reference>
<dbReference type="Gene3D" id="3.30.1360.200">
    <property type="match status" value="1"/>
</dbReference>
<comment type="caution">
    <text evidence="3">The sequence shown here is derived from an EMBL/GenBank/DDBJ whole genome shotgun (WGS) entry which is preliminary data.</text>
</comment>
<evidence type="ECO:0000259" key="2">
    <source>
        <dbReference type="Pfam" id="PF22599"/>
    </source>
</evidence>
<feature type="domain" description="SecDF P1 head subdomain" evidence="2">
    <location>
        <begin position="28"/>
        <end position="115"/>
    </location>
</feature>
<dbReference type="InterPro" id="IPR054384">
    <property type="entry name" value="SecDF_P1_head"/>
</dbReference>
<name>A0ABP9UKW2_9BACT</name>
<evidence type="ECO:0000313" key="3">
    <source>
        <dbReference type="EMBL" id="GAA5482165.1"/>
    </source>
</evidence>